<accession>A0ABU9YGX2</accession>
<keyword evidence="2" id="KW-1185">Reference proteome</keyword>
<organism evidence="1 2">
    <name type="scientific">Tistrella arctica</name>
    <dbReference type="NCBI Taxonomy" id="3133430"/>
    <lineage>
        <taxon>Bacteria</taxon>
        <taxon>Pseudomonadati</taxon>
        <taxon>Pseudomonadota</taxon>
        <taxon>Alphaproteobacteria</taxon>
        <taxon>Geminicoccales</taxon>
        <taxon>Geminicoccaceae</taxon>
        <taxon>Tistrella</taxon>
    </lineage>
</organism>
<proteinExistence type="predicted"/>
<name>A0ABU9YGX2_9PROT</name>
<evidence type="ECO:0000313" key="2">
    <source>
        <dbReference type="Proteomes" id="UP001413721"/>
    </source>
</evidence>
<protein>
    <recommendedName>
        <fullName evidence="3">Lipoprotein</fullName>
    </recommendedName>
</protein>
<dbReference type="Proteomes" id="UP001413721">
    <property type="component" value="Unassembled WGS sequence"/>
</dbReference>
<comment type="caution">
    <text evidence="1">The sequence shown here is derived from an EMBL/GenBank/DDBJ whole genome shotgun (WGS) entry which is preliminary data.</text>
</comment>
<dbReference type="RefSeq" id="WP_345932758.1">
    <property type="nucleotide sequence ID" value="NZ_JBBKTV010000003.1"/>
</dbReference>
<sequence length="144" mass="14956">MIATLFLAGPALAGCQTTGVPDTGMTQARPQARVAGITAPKSGGVAGVGLDEVMALDQTDITSRFGRPALARHEGRSVFWRYSDNRCALILYFPASDAANPRGARPSHGVVRWFAGHSAATADADCLAGFDRSNLAAQLSPTGI</sequence>
<reference evidence="1 2" key="1">
    <citation type="submission" date="2024-03" db="EMBL/GenBank/DDBJ databases">
        <title>High-quality draft genome sequencing of Tistrella sp. BH-R2-4.</title>
        <authorList>
            <person name="Dong C."/>
        </authorList>
    </citation>
    <scope>NUCLEOTIDE SEQUENCE [LARGE SCALE GENOMIC DNA]</scope>
    <source>
        <strain evidence="1 2">BH-R2-4</strain>
    </source>
</reference>
<gene>
    <name evidence="1" type="ORF">WG926_07010</name>
</gene>
<evidence type="ECO:0008006" key="3">
    <source>
        <dbReference type="Google" id="ProtNLM"/>
    </source>
</evidence>
<evidence type="ECO:0000313" key="1">
    <source>
        <dbReference type="EMBL" id="MEN2988047.1"/>
    </source>
</evidence>
<dbReference type="EMBL" id="JBBKTW010000002">
    <property type="protein sequence ID" value="MEN2988047.1"/>
    <property type="molecule type" value="Genomic_DNA"/>
</dbReference>